<sequence>MAIIEAANVTRTYGKGSKGSSVFTAVAGVSLSVARGELVSVLGVNGAGKTSLVEVIEGIAPAASGTVRVLGRDPVRDRPLIRPRMGIMLQEAGFAQALTVAETLRMWAGTLTSPRPVTEVLELVDLTRRADIRVKSLSGGERRRLDLAMAILGRPHILFLDEPTTGLDPASRRRTWDLIRRMLAEGTTVLLTTHYLEEAEELADRVLIMAAGRVRAQGTVAEIVSNHPSHLSFSLPAPSPIGEADLHALPALVDAPERARDRIRLFSSDLHMTLSALMHLADTRGVRLTGLNARSASLEQAFLALTAEDTDSTDDDGRRAPEAA</sequence>
<evidence type="ECO:0000256" key="5">
    <source>
        <dbReference type="ARBA" id="ARBA00023251"/>
    </source>
</evidence>
<dbReference type="GO" id="GO:0046677">
    <property type="term" value="P:response to antibiotic"/>
    <property type="evidence" value="ECO:0007669"/>
    <property type="project" value="UniProtKB-KW"/>
</dbReference>
<dbReference type="eggNOG" id="COG1131">
    <property type="taxonomic scope" value="Bacteria"/>
</dbReference>
<protein>
    <submittedName>
        <fullName evidence="7">ABC transporter, ATP-binding protein</fullName>
    </submittedName>
</protein>
<dbReference type="PANTHER" id="PTHR42711:SF17">
    <property type="entry name" value="ABC TRANSPORTER ATP-BINDING PROTEIN"/>
    <property type="match status" value="1"/>
</dbReference>
<dbReference type="PROSITE" id="PS00211">
    <property type="entry name" value="ABC_TRANSPORTER_1"/>
    <property type="match status" value="1"/>
</dbReference>
<dbReference type="Proteomes" id="UP000002941">
    <property type="component" value="Unassembled WGS sequence"/>
</dbReference>
<name>J0NIM8_9ACTO</name>
<evidence type="ECO:0000256" key="4">
    <source>
        <dbReference type="ARBA" id="ARBA00022840"/>
    </source>
</evidence>
<gene>
    <name evidence="7" type="ORF">HMPREF1318_2382</name>
</gene>
<comment type="caution">
    <text evidence="7">The sequence shown here is derived from an EMBL/GenBank/DDBJ whole genome shotgun (WGS) entry which is preliminary data.</text>
</comment>
<evidence type="ECO:0000259" key="6">
    <source>
        <dbReference type="PROSITE" id="PS50893"/>
    </source>
</evidence>
<dbReference type="SUPFAM" id="SSF52540">
    <property type="entry name" value="P-loop containing nucleoside triphosphate hydrolases"/>
    <property type="match status" value="1"/>
</dbReference>
<dbReference type="AlphaFoldDB" id="J0NIM8"/>
<dbReference type="RefSeq" id="WP_008730115.1">
    <property type="nucleotide sequence ID" value="NZ_AKFT01000037.1"/>
</dbReference>
<dbReference type="EMBL" id="AKFT01000037">
    <property type="protein sequence ID" value="EJF46974.1"/>
    <property type="molecule type" value="Genomic_DNA"/>
</dbReference>
<dbReference type="CDD" id="cd03230">
    <property type="entry name" value="ABC_DR_subfamily_A"/>
    <property type="match status" value="1"/>
</dbReference>
<evidence type="ECO:0000313" key="7">
    <source>
        <dbReference type="EMBL" id="EJF46974.1"/>
    </source>
</evidence>
<dbReference type="Pfam" id="PF00005">
    <property type="entry name" value="ABC_tran"/>
    <property type="match status" value="1"/>
</dbReference>
<dbReference type="InterPro" id="IPR050763">
    <property type="entry name" value="ABC_transporter_ATP-binding"/>
</dbReference>
<evidence type="ECO:0000256" key="3">
    <source>
        <dbReference type="ARBA" id="ARBA00022741"/>
    </source>
</evidence>
<dbReference type="InterPro" id="IPR017871">
    <property type="entry name" value="ABC_transporter-like_CS"/>
</dbReference>
<feature type="domain" description="ABC transporter" evidence="6">
    <location>
        <begin position="4"/>
        <end position="236"/>
    </location>
</feature>
<proteinExistence type="predicted"/>
<keyword evidence="5" id="KW-0046">Antibiotic resistance</keyword>
<keyword evidence="3" id="KW-0547">Nucleotide-binding</keyword>
<dbReference type="PROSITE" id="PS50893">
    <property type="entry name" value="ABC_TRANSPORTER_2"/>
    <property type="match status" value="1"/>
</dbReference>
<dbReference type="GO" id="GO:0005524">
    <property type="term" value="F:ATP binding"/>
    <property type="evidence" value="ECO:0007669"/>
    <property type="project" value="UniProtKB-KW"/>
</dbReference>
<dbReference type="InterPro" id="IPR027417">
    <property type="entry name" value="P-loop_NTPase"/>
</dbReference>
<organism evidence="7 8">
    <name type="scientific">Actinomyces massiliensis F0489</name>
    <dbReference type="NCBI Taxonomy" id="1125718"/>
    <lineage>
        <taxon>Bacteria</taxon>
        <taxon>Bacillati</taxon>
        <taxon>Actinomycetota</taxon>
        <taxon>Actinomycetes</taxon>
        <taxon>Actinomycetales</taxon>
        <taxon>Actinomycetaceae</taxon>
        <taxon>Actinomyces</taxon>
    </lineage>
</organism>
<evidence type="ECO:0000256" key="1">
    <source>
        <dbReference type="ARBA" id="ARBA00004202"/>
    </source>
</evidence>
<keyword evidence="8" id="KW-1185">Reference proteome</keyword>
<keyword evidence="2" id="KW-0813">Transport</keyword>
<dbReference type="PATRIC" id="fig|1125718.3.peg.574"/>
<dbReference type="SMART" id="SM00382">
    <property type="entry name" value="AAA"/>
    <property type="match status" value="1"/>
</dbReference>
<evidence type="ECO:0000256" key="2">
    <source>
        <dbReference type="ARBA" id="ARBA00022448"/>
    </source>
</evidence>
<keyword evidence="4 7" id="KW-0067">ATP-binding</keyword>
<dbReference type="GO" id="GO:0016887">
    <property type="term" value="F:ATP hydrolysis activity"/>
    <property type="evidence" value="ECO:0007669"/>
    <property type="project" value="InterPro"/>
</dbReference>
<dbReference type="PANTHER" id="PTHR42711">
    <property type="entry name" value="ABC TRANSPORTER ATP-BINDING PROTEIN"/>
    <property type="match status" value="1"/>
</dbReference>
<comment type="subcellular location">
    <subcellularLocation>
        <location evidence="1">Cell membrane</location>
        <topology evidence="1">Peripheral membrane protein</topology>
    </subcellularLocation>
</comment>
<dbReference type="OrthoDB" id="9804819at2"/>
<reference evidence="7 8" key="1">
    <citation type="submission" date="2012-05" db="EMBL/GenBank/DDBJ databases">
        <authorList>
            <person name="Harkins D.M."/>
            <person name="Madupu R."/>
            <person name="Durkin A.S."/>
            <person name="Torralba M."/>
            <person name="Methe B."/>
            <person name="Sutton G.G."/>
            <person name="Nelson K.E."/>
        </authorList>
    </citation>
    <scope>NUCLEOTIDE SEQUENCE [LARGE SCALE GENOMIC DNA]</scope>
    <source>
        <strain evidence="7 8">F0489</strain>
    </source>
</reference>
<dbReference type="GO" id="GO:0005886">
    <property type="term" value="C:plasma membrane"/>
    <property type="evidence" value="ECO:0007669"/>
    <property type="project" value="UniProtKB-SubCell"/>
</dbReference>
<dbReference type="InterPro" id="IPR003593">
    <property type="entry name" value="AAA+_ATPase"/>
</dbReference>
<dbReference type="InterPro" id="IPR003439">
    <property type="entry name" value="ABC_transporter-like_ATP-bd"/>
</dbReference>
<accession>J0NIM8</accession>
<evidence type="ECO:0000313" key="8">
    <source>
        <dbReference type="Proteomes" id="UP000002941"/>
    </source>
</evidence>
<dbReference type="Gene3D" id="3.40.50.300">
    <property type="entry name" value="P-loop containing nucleotide triphosphate hydrolases"/>
    <property type="match status" value="1"/>
</dbReference>